<accession>A0A561VRD1</accession>
<dbReference type="OrthoDB" id="5185904at2"/>
<feature type="compositionally biased region" description="Low complexity" evidence="1">
    <location>
        <begin position="23"/>
        <end position="55"/>
    </location>
</feature>
<name>A0A561VRD1_ACTTI</name>
<dbReference type="RefSeq" id="WP_145830967.1">
    <property type="nucleotide sequence ID" value="NZ_BOMX01000084.1"/>
</dbReference>
<feature type="compositionally biased region" description="Basic and acidic residues" evidence="1">
    <location>
        <begin position="318"/>
        <end position="331"/>
    </location>
</feature>
<feature type="compositionally biased region" description="Low complexity" evidence="1">
    <location>
        <begin position="294"/>
        <end position="307"/>
    </location>
</feature>
<sequence>MPGNGPGRATAAVPGGAGRATVAVPGDPGRGAAAAPGNAAPAGGRGTGSATASGAAAVPGGGSLGAFDDADGDFDSGDGGTGRVVAAAVPVTAGAVEPGTGTVAVARVGAGPANAVPEKAGSGPLTGTGDEAAEPEGGLAELRRRLRTQRRLRLITLSTLAIVVLLVLPAFFGLRAVGNDPVFASLDRLNVPSWAARKVDDKGSFSRWCFLECRFRERTAESERPFKETSEVYAKALKAAGWTPWKVAGCPESPLQPEEGTYSCWKRDEFTLDLAVGLPACAVDQVLQEAVPPAGSEAAEAGETGPAKCEGSTVSIKVRNEIADERGKTDKNPGPVGETPDSILNDNDPLLEPTPEAS</sequence>
<feature type="region of interest" description="Disordered" evidence="1">
    <location>
        <begin position="294"/>
        <end position="358"/>
    </location>
</feature>
<evidence type="ECO:0000256" key="2">
    <source>
        <dbReference type="SAM" id="Phobius"/>
    </source>
</evidence>
<feature type="region of interest" description="Disordered" evidence="1">
    <location>
        <begin position="115"/>
        <end position="136"/>
    </location>
</feature>
<evidence type="ECO:0000256" key="1">
    <source>
        <dbReference type="SAM" id="MobiDB-lite"/>
    </source>
</evidence>
<keyword evidence="2" id="KW-1133">Transmembrane helix</keyword>
<feature type="region of interest" description="Disordered" evidence="1">
    <location>
        <begin position="1"/>
        <end position="55"/>
    </location>
</feature>
<reference evidence="3 4" key="1">
    <citation type="submission" date="2019-06" db="EMBL/GenBank/DDBJ databases">
        <title>Sequencing the genomes of 1000 actinobacteria strains.</title>
        <authorList>
            <person name="Klenk H.-P."/>
        </authorList>
    </citation>
    <scope>NUCLEOTIDE SEQUENCE [LARGE SCALE GENOMIC DNA]</scope>
    <source>
        <strain evidence="3 4">DSM 43866</strain>
    </source>
</reference>
<dbReference type="EMBL" id="VIWY01000004">
    <property type="protein sequence ID" value="TWG14177.1"/>
    <property type="molecule type" value="Genomic_DNA"/>
</dbReference>
<organism evidence="3 4">
    <name type="scientific">Actinoplanes teichomyceticus</name>
    <dbReference type="NCBI Taxonomy" id="1867"/>
    <lineage>
        <taxon>Bacteria</taxon>
        <taxon>Bacillati</taxon>
        <taxon>Actinomycetota</taxon>
        <taxon>Actinomycetes</taxon>
        <taxon>Micromonosporales</taxon>
        <taxon>Micromonosporaceae</taxon>
        <taxon>Actinoplanes</taxon>
    </lineage>
</organism>
<gene>
    <name evidence="3" type="ORF">FHX34_104477</name>
</gene>
<keyword evidence="2" id="KW-0812">Transmembrane</keyword>
<keyword evidence="4" id="KW-1185">Reference proteome</keyword>
<evidence type="ECO:0000313" key="4">
    <source>
        <dbReference type="Proteomes" id="UP000320239"/>
    </source>
</evidence>
<evidence type="ECO:0000313" key="3">
    <source>
        <dbReference type="EMBL" id="TWG14177.1"/>
    </source>
</evidence>
<proteinExistence type="predicted"/>
<evidence type="ECO:0008006" key="5">
    <source>
        <dbReference type="Google" id="ProtNLM"/>
    </source>
</evidence>
<feature type="transmembrane region" description="Helical" evidence="2">
    <location>
        <begin position="152"/>
        <end position="172"/>
    </location>
</feature>
<protein>
    <recommendedName>
        <fullName evidence="5">Integrin beta 3</fullName>
    </recommendedName>
</protein>
<dbReference type="AlphaFoldDB" id="A0A561VRD1"/>
<dbReference type="Proteomes" id="UP000320239">
    <property type="component" value="Unassembled WGS sequence"/>
</dbReference>
<keyword evidence="2" id="KW-0472">Membrane</keyword>
<comment type="caution">
    <text evidence="3">The sequence shown here is derived from an EMBL/GenBank/DDBJ whole genome shotgun (WGS) entry which is preliminary data.</text>
</comment>